<comment type="caution">
    <text evidence="10">The sequence shown here is derived from an EMBL/GenBank/DDBJ whole genome shotgun (WGS) entry which is preliminary data.</text>
</comment>
<gene>
    <name evidence="10" type="ORF">ACFO3R_18375</name>
</gene>
<feature type="domain" description="Major facilitator superfamily (MFS) profile" evidence="9">
    <location>
        <begin position="12"/>
        <end position="225"/>
    </location>
</feature>
<keyword evidence="3 8" id="KW-0812">Transmembrane</keyword>
<feature type="transmembrane region" description="Helical" evidence="8">
    <location>
        <begin position="49"/>
        <end position="69"/>
    </location>
</feature>
<evidence type="ECO:0000256" key="6">
    <source>
        <dbReference type="ARBA" id="ARBA00023251"/>
    </source>
</evidence>
<comment type="subcellular location">
    <subcellularLocation>
        <location evidence="1">Cell membrane</location>
        <topology evidence="1">Multi-pass membrane protein</topology>
    </subcellularLocation>
</comment>
<evidence type="ECO:0000313" key="10">
    <source>
        <dbReference type="EMBL" id="MFC4188327.1"/>
    </source>
</evidence>
<evidence type="ECO:0000256" key="4">
    <source>
        <dbReference type="ARBA" id="ARBA00022989"/>
    </source>
</evidence>
<organism evidence="10 11">
    <name type="scientific">Streptomyces flavovirens</name>
    <dbReference type="NCBI Taxonomy" id="52258"/>
    <lineage>
        <taxon>Bacteria</taxon>
        <taxon>Bacillati</taxon>
        <taxon>Actinomycetota</taxon>
        <taxon>Actinomycetes</taxon>
        <taxon>Kitasatosporales</taxon>
        <taxon>Streptomycetaceae</taxon>
        <taxon>Streptomyces</taxon>
    </lineage>
</organism>
<evidence type="ECO:0000313" key="11">
    <source>
        <dbReference type="Proteomes" id="UP001595871"/>
    </source>
</evidence>
<feature type="region of interest" description="Disordered" evidence="7">
    <location>
        <begin position="170"/>
        <end position="225"/>
    </location>
</feature>
<evidence type="ECO:0000256" key="2">
    <source>
        <dbReference type="ARBA" id="ARBA00022448"/>
    </source>
</evidence>
<keyword evidence="5 8" id="KW-0472">Membrane</keyword>
<evidence type="ECO:0000256" key="1">
    <source>
        <dbReference type="ARBA" id="ARBA00004651"/>
    </source>
</evidence>
<dbReference type="InterPro" id="IPR036259">
    <property type="entry name" value="MFS_trans_sf"/>
</dbReference>
<protein>
    <submittedName>
        <fullName evidence="10">MFS transporter</fullName>
    </submittedName>
</protein>
<keyword evidence="6" id="KW-0046">Antibiotic resistance</keyword>
<evidence type="ECO:0000256" key="3">
    <source>
        <dbReference type="ARBA" id="ARBA00022692"/>
    </source>
</evidence>
<evidence type="ECO:0000256" key="7">
    <source>
        <dbReference type="SAM" id="MobiDB-lite"/>
    </source>
</evidence>
<dbReference type="PROSITE" id="PS50850">
    <property type="entry name" value="MFS"/>
    <property type="match status" value="1"/>
</dbReference>
<evidence type="ECO:0000256" key="8">
    <source>
        <dbReference type="SAM" id="Phobius"/>
    </source>
</evidence>
<dbReference type="InterPro" id="IPR020846">
    <property type="entry name" value="MFS_dom"/>
</dbReference>
<keyword evidence="2" id="KW-0813">Transport</keyword>
<evidence type="ECO:0000256" key="5">
    <source>
        <dbReference type="ARBA" id="ARBA00023136"/>
    </source>
</evidence>
<feature type="transmembrane region" description="Helical" evidence="8">
    <location>
        <begin position="12"/>
        <end position="37"/>
    </location>
</feature>
<sequence length="225" mass="23055">MERPFTPRSLRQPGLACLGVLVSYLPVVGVSVSLPVIQQALNASTTELQWIATLFILPTAALLLTFGVLGDIFGRKKVFLAGLTLVVVGCLVCLTANGVVQLCVGQALTGFGTAALMPSTLALLTHVSTDRKQRIQAIALWTSSPGLGLTLGPLSNGLILDHASSPSTAAPSSSARWSDASWSAPPPASSWSSASSQAASAPSSSPPSTRPPVSPPPPRSSAYSA</sequence>
<name>A0ABV8N844_9ACTN</name>
<keyword evidence="4 8" id="KW-1133">Transmembrane helix</keyword>
<feature type="transmembrane region" description="Helical" evidence="8">
    <location>
        <begin position="106"/>
        <end position="124"/>
    </location>
</feature>
<evidence type="ECO:0000259" key="9">
    <source>
        <dbReference type="PROSITE" id="PS50850"/>
    </source>
</evidence>
<dbReference type="EMBL" id="JBHSCF010000032">
    <property type="protein sequence ID" value="MFC4188327.1"/>
    <property type="molecule type" value="Genomic_DNA"/>
</dbReference>
<feature type="compositionally biased region" description="Pro residues" evidence="7">
    <location>
        <begin position="204"/>
        <end position="219"/>
    </location>
</feature>
<proteinExistence type="predicted"/>
<feature type="compositionally biased region" description="Low complexity" evidence="7">
    <location>
        <begin position="170"/>
        <end position="203"/>
    </location>
</feature>
<dbReference type="InterPro" id="IPR011701">
    <property type="entry name" value="MFS"/>
</dbReference>
<dbReference type="Gene3D" id="1.20.1720.10">
    <property type="entry name" value="Multidrug resistance protein D"/>
    <property type="match status" value="1"/>
</dbReference>
<dbReference type="PANTHER" id="PTHR42718:SF9">
    <property type="entry name" value="MAJOR FACILITATOR SUPERFAMILY MULTIDRUG TRANSPORTER MFSC"/>
    <property type="match status" value="1"/>
</dbReference>
<dbReference type="Proteomes" id="UP001595871">
    <property type="component" value="Unassembled WGS sequence"/>
</dbReference>
<accession>A0ABV8N844</accession>
<dbReference type="Pfam" id="PF07690">
    <property type="entry name" value="MFS_1"/>
    <property type="match status" value="1"/>
</dbReference>
<dbReference type="RefSeq" id="WP_200693883.1">
    <property type="nucleotide sequence ID" value="NZ_BAAAYA010000013.1"/>
</dbReference>
<keyword evidence="11" id="KW-1185">Reference proteome</keyword>
<feature type="transmembrane region" description="Helical" evidence="8">
    <location>
        <begin position="78"/>
        <end position="100"/>
    </location>
</feature>
<dbReference type="SUPFAM" id="SSF103473">
    <property type="entry name" value="MFS general substrate transporter"/>
    <property type="match status" value="1"/>
</dbReference>
<dbReference type="PANTHER" id="PTHR42718">
    <property type="entry name" value="MAJOR FACILITATOR SUPERFAMILY MULTIDRUG TRANSPORTER MFSC"/>
    <property type="match status" value="1"/>
</dbReference>
<reference evidence="11" key="1">
    <citation type="journal article" date="2019" name="Int. J. Syst. Evol. Microbiol.">
        <title>The Global Catalogue of Microorganisms (GCM) 10K type strain sequencing project: providing services to taxonomists for standard genome sequencing and annotation.</title>
        <authorList>
            <consortium name="The Broad Institute Genomics Platform"/>
            <consortium name="The Broad Institute Genome Sequencing Center for Infectious Disease"/>
            <person name="Wu L."/>
            <person name="Ma J."/>
        </authorList>
    </citation>
    <scope>NUCLEOTIDE SEQUENCE [LARGE SCALE GENOMIC DNA]</scope>
    <source>
        <strain evidence="11">CCM 3243</strain>
    </source>
</reference>